<dbReference type="EMBL" id="JAOVZO020000020">
    <property type="protein sequence ID" value="MDC8015677.1"/>
    <property type="molecule type" value="Genomic_DNA"/>
</dbReference>
<keyword evidence="4" id="KW-0410">Iron transport</keyword>
<dbReference type="AlphaFoldDB" id="A0A9X3YPV5"/>
<keyword evidence="8 12" id="KW-0798">TonB box</keyword>
<dbReference type="Pfam" id="PF07715">
    <property type="entry name" value="Plug"/>
    <property type="match status" value="1"/>
</dbReference>
<feature type="signal peptide" evidence="13">
    <location>
        <begin position="1"/>
        <end position="22"/>
    </location>
</feature>
<gene>
    <name evidence="16" type="ORF">OD750_024385</name>
</gene>
<dbReference type="InterPro" id="IPR039426">
    <property type="entry name" value="TonB-dep_rcpt-like"/>
</dbReference>
<evidence type="ECO:0000313" key="17">
    <source>
        <dbReference type="Proteomes" id="UP001139971"/>
    </source>
</evidence>
<evidence type="ECO:0000313" key="16">
    <source>
        <dbReference type="EMBL" id="MDC8015677.1"/>
    </source>
</evidence>
<proteinExistence type="inferred from homology"/>
<evidence type="ECO:0000256" key="12">
    <source>
        <dbReference type="RuleBase" id="RU003357"/>
    </source>
</evidence>
<keyword evidence="7" id="KW-0406">Ion transport</keyword>
<evidence type="ECO:0000256" key="1">
    <source>
        <dbReference type="ARBA" id="ARBA00004571"/>
    </source>
</evidence>
<keyword evidence="2 11" id="KW-0813">Transport</keyword>
<reference evidence="16" key="1">
    <citation type="submission" date="2023-02" db="EMBL/GenBank/DDBJ databases">
        <title>Tahibacter soli sp. nov. isolated from soil.</title>
        <authorList>
            <person name="Baek J.H."/>
            <person name="Lee J.K."/>
            <person name="Choi D.G."/>
            <person name="Jeon C.O."/>
        </authorList>
    </citation>
    <scope>NUCLEOTIDE SEQUENCE</scope>
    <source>
        <strain evidence="16">BL</strain>
    </source>
</reference>
<evidence type="ECO:0000256" key="6">
    <source>
        <dbReference type="ARBA" id="ARBA00023004"/>
    </source>
</evidence>
<evidence type="ECO:0000256" key="11">
    <source>
        <dbReference type="PROSITE-ProRule" id="PRU01360"/>
    </source>
</evidence>
<keyword evidence="10 11" id="KW-0998">Cell outer membrane</keyword>
<protein>
    <submittedName>
        <fullName evidence="16">TonB-dependent receptor</fullName>
    </submittedName>
</protein>
<evidence type="ECO:0000256" key="13">
    <source>
        <dbReference type="SAM" id="SignalP"/>
    </source>
</evidence>
<name>A0A9X3YPV5_9GAMM</name>
<dbReference type="Gene3D" id="2.40.170.20">
    <property type="entry name" value="TonB-dependent receptor, beta-barrel domain"/>
    <property type="match status" value="1"/>
</dbReference>
<keyword evidence="16" id="KW-0675">Receptor</keyword>
<dbReference type="Proteomes" id="UP001139971">
    <property type="component" value="Unassembled WGS sequence"/>
</dbReference>
<dbReference type="PROSITE" id="PS52016">
    <property type="entry name" value="TONB_DEPENDENT_REC_3"/>
    <property type="match status" value="1"/>
</dbReference>
<evidence type="ECO:0000256" key="10">
    <source>
        <dbReference type="ARBA" id="ARBA00023237"/>
    </source>
</evidence>
<dbReference type="InterPro" id="IPR036942">
    <property type="entry name" value="Beta-barrel_TonB_sf"/>
</dbReference>
<sequence>MLYRSGLAAALAYALAAGAATAETAADQADGGEKATSQLEAVTVTAQRREEDVQKVPISITTVEAEKLQNIGAAGADVRALAGRLPSLNIESSFGRTFPRFYIRGLGNADFDLNASQPVSLIFDDVVLENPILKGYPIFDIDHVEMLRGPQGTLFGRNTPAGVVKFDSVRPSPDNEGYARINYGRYGTANLEAAAGGGLSDSVSARASILYQHRDNWVDNTFAGGKNRELEGYNEFAGRVQLLYGGDDFEALFNLHARNLNGTARLFRANIIQPGTNNIVSGFKPDQVSIDGYNSQHLEGWGGSARLKWDFGSVSLFSITGYETVEVYSRGDIDGGYGAVFAPPSGPGVIAFPSESADGLPDHGQFTQEFRLQSNDWGRFDWQAGLYYFDESITIDSFSYDTLAGGGQNGYAQQKQDNTAWAAYASGEYDLTDAWKLRAGLRYTRDEKDFQATRYQSPVGGTPIGPLYANPSASDVSGDLSLAYAASENTNVFFRVARGFRAPSIQGRILFGDTLSVAKEETLTSFEAGIKADLFDRRARLGFTVFDYTVHDQQLTAVGGAANFNRLVNADRSTGRGFELDLEAYLADNLLVTTGLSYNDTKIDDPTLAIQPCGAPCTVLDPAGPVAGTVRIDGNPLPQAPKWIANVTARYSIPVDNGEWYVFTDWSYRGSVNFFLYESKEFKGKSLTEGGLRVGYNWDNARYDLSVYGRNITNQIRVVGGIDFNNLTGFINDPRVWGVEFAVRY</sequence>
<dbReference type="InterPro" id="IPR012910">
    <property type="entry name" value="Plug_dom"/>
</dbReference>
<evidence type="ECO:0000256" key="9">
    <source>
        <dbReference type="ARBA" id="ARBA00023136"/>
    </source>
</evidence>
<evidence type="ECO:0000259" key="15">
    <source>
        <dbReference type="Pfam" id="PF07715"/>
    </source>
</evidence>
<organism evidence="16 17">
    <name type="scientific">Tahibacter soli</name>
    <dbReference type="NCBI Taxonomy" id="2983605"/>
    <lineage>
        <taxon>Bacteria</taxon>
        <taxon>Pseudomonadati</taxon>
        <taxon>Pseudomonadota</taxon>
        <taxon>Gammaproteobacteria</taxon>
        <taxon>Lysobacterales</taxon>
        <taxon>Rhodanobacteraceae</taxon>
        <taxon>Tahibacter</taxon>
    </lineage>
</organism>
<dbReference type="PANTHER" id="PTHR32552">
    <property type="entry name" value="FERRICHROME IRON RECEPTOR-RELATED"/>
    <property type="match status" value="1"/>
</dbReference>
<evidence type="ECO:0000256" key="2">
    <source>
        <dbReference type="ARBA" id="ARBA00022448"/>
    </source>
</evidence>
<dbReference type="Pfam" id="PF00593">
    <property type="entry name" value="TonB_dep_Rec_b-barrel"/>
    <property type="match status" value="1"/>
</dbReference>
<keyword evidence="13" id="KW-0732">Signal</keyword>
<feature type="domain" description="TonB-dependent receptor-like beta-barrel" evidence="14">
    <location>
        <begin position="281"/>
        <end position="671"/>
    </location>
</feature>
<evidence type="ECO:0000259" key="14">
    <source>
        <dbReference type="Pfam" id="PF00593"/>
    </source>
</evidence>
<feature type="chain" id="PRO_5040923484" evidence="13">
    <location>
        <begin position="23"/>
        <end position="745"/>
    </location>
</feature>
<keyword evidence="17" id="KW-1185">Reference proteome</keyword>
<dbReference type="InterPro" id="IPR000531">
    <property type="entry name" value="Beta-barrel_TonB"/>
</dbReference>
<evidence type="ECO:0000256" key="8">
    <source>
        <dbReference type="ARBA" id="ARBA00023077"/>
    </source>
</evidence>
<keyword evidence="6" id="KW-0408">Iron</keyword>
<comment type="subcellular location">
    <subcellularLocation>
        <location evidence="1 11">Cell outer membrane</location>
        <topology evidence="1 11">Multi-pass membrane protein</topology>
    </subcellularLocation>
</comment>
<keyword evidence="9 11" id="KW-0472">Membrane</keyword>
<comment type="caution">
    <text evidence="16">The sequence shown here is derived from an EMBL/GenBank/DDBJ whole genome shotgun (WGS) entry which is preliminary data.</text>
</comment>
<dbReference type="GO" id="GO:0006826">
    <property type="term" value="P:iron ion transport"/>
    <property type="evidence" value="ECO:0007669"/>
    <property type="project" value="UniProtKB-KW"/>
</dbReference>
<evidence type="ECO:0000256" key="4">
    <source>
        <dbReference type="ARBA" id="ARBA00022496"/>
    </source>
</evidence>
<dbReference type="SUPFAM" id="SSF56935">
    <property type="entry name" value="Porins"/>
    <property type="match status" value="1"/>
</dbReference>
<keyword evidence="5 11" id="KW-0812">Transmembrane</keyword>
<accession>A0A9X3YPV5</accession>
<evidence type="ECO:0000256" key="5">
    <source>
        <dbReference type="ARBA" id="ARBA00022692"/>
    </source>
</evidence>
<dbReference type="PANTHER" id="PTHR32552:SF81">
    <property type="entry name" value="TONB-DEPENDENT OUTER MEMBRANE RECEPTOR"/>
    <property type="match status" value="1"/>
</dbReference>
<evidence type="ECO:0000256" key="3">
    <source>
        <dbReference type="ARBA" id="ARBA00022452"/>
    </source>
</evidence>
<dbReference type="GO" id="GO:0009279">
    <property type="term" value="C:cell outer membrane"/>
    <property type="evidence" value="ECO:0007669"/>
    <property type="project" value="UniProtKB-SubCell"/>
</dbReference>
<evidence type="ECO:0000256" key="7">
    <source>
        <dbReference type="ARBA" id="ARBA00023065"/>
    </source>
</evidence>
<keyword evidence="3 11" id="KW-1134">Transmembrane beta strand</keyword>
<comment type="similarity">
    <text evidence="11 12">Belongs to the TonB-dependent receptor family.</text>
</comment>
<feature type="domain" description="TonB-dependent receptor plug" evidence="15">
    <location>
        <begin position="53"/>
        <end position="163"/>
    </location>
</feature>